<feature type="chain" id="PRO_5032768995" evidence="1">
    <location>
        <begin position="29"/>
        <end position="111"/>
    </location>
</feature>
<feature type="signal peptide" evidence="1">
    <location>
        <begin position="1"/>
        <end position="28"/>
    </location>
</feature>
<dbReference type="OrthoDB" id="690548at2759"/>
<reference evidence="2" key="1">
    <citation type="submission" date="2020-10" db="EMBL/GenBank/DDBJ databases">
        <authorList>
            <person name="Han B."/>
            <person name="Lu T."/>
            <person name="Zhao Q."/>
            <person name="Huang X."/>
            <person name="Zhao Y."/>
        </authorList>
    </citation>
    <scope>NUCLEOTIDE SEQUENCE</scope>
</reference>
<name>A0A811SLJ4_9POAL</name>
<evidence type="ECO:0000313" key="2">
    <source>
        <dbReference type="EMBL" id="CAD6342603.1"/>
    </source>
</evidence>
<keyword evidence="1" id="KW-0732">Signal</keyword>
<gene>
    <name evidence="2" type="ORF">NCGR_LOCUS66701</name>
</gene>
<evidence type="ECO:0000256" key="1">
    <source>
        <dbReference type="SAM" id="SignalP"/>
    </source>
</evidence>
<evidence type="ECO:0000313" key="3">
    <source>
        <dbReference type="Proteomes" id="UP000604825"/>
    </source>
</evidence>
<proteinExistence type="predicted"/>
<dbReference type="Proteomes" id="UP000604825">
    <property type="component" value="Unassembled WGS sequence"/>
</dbReference>
<keyword evidence="3" id="KW-1185">Reference proteome</keyword>
<comment type="caution">
    <text evidence="2">The sequence shown here is derived from an EMBL/GenBank/DDBJ whole genome shotgun (WGS) entry which is preliminary data.</text>
</comment>
<sequence>MASANGAVFRLACIALVLLFMGPPAAMADVQGDCHKSCRPECDGFPANVCKNITSIFPVLNFAYTTCKVWLSAECTHICRIGVHAVRVDAPLDSHREVCESNGAVRRDTCP</sequence>
<organism evidence="2 3">
    <name type="scientific">Miscanthus lutarioriparius</name>
    <dbReference type="NCBI Taxonomy" id="422564"/>
    <lineage>
        <taxon>Eukaryota</taxon>
        <taxon>Viridiplantae</taxon>
        <taxon>Streptophyta</taxon>
        <taxon>Embryophyta</taxon>
        <taxon>Tracheophyta</taxon>
        <taxon>Spermatophyta</taxon>
        <taxon>Magnoliopsida</taxon>
        <taxon>Liliopsida</taxon>
        <taxon>Poales</taxon>
        <taxon>Poaceae</taxon>
        <taxon>PACMAD clade</taxon>
        <taxon>Panicoideae</taxon>
        <taxon>Andropogonodae</taxon>
        <taxon>Andropogoneae</taxon>
        <taxon>Saccharinae</taxon>
        <taxon>Miscanthus</taxon>
    </lineage>
</organism>
<protein>
    <submittedName>
        <fullName evidence="2">Uncharacterized protein</fullName>
    </submittedName>
</protein>
<dbReference type="EMBL" id="CAJGYO010000555">
    <property type="protein sequence ID" value="CAD6342603.1"/>
    <property type="molecule type" value="Genomic_DNA"/>
</dbReference>
<accession>A0A811SLJ4</accession>
<dbReference type="AlphaFoldDB" id="A0A811SLJ4"/>